<feature type="domain" description="Carboxyltransferase" evidence="4">
    <location>
        <begin position="5"/>
        <end position="215"/>
    </location>
</feature>
<dbReference type="PANTHER" id="PTHR34698:SF2">
    <property type="entry name" value="5-OXOPROLINASE SUBUNIT B"/>
    <property type="match status" value="1"/>
</dbReference>
<comment type="caution">
    <text evidence="5">The sequence shown here is derived from an EMBL/GenBank/DDBJ whole genome shotgun (WGS) entry which is preliminary data.</text>
</comment>
<dbReference type="SMART" id="SM00796">
    <property type="entry name" value="AHS1"/>
    <property type="match status" value="1"/>
</dbReference>
<keyword evidence="3" id="KW-0067">ATP-binding</keyword>
<evidence type="ECO:0000259" key="4">
    <source>
        <dbReference type="SMART" id="SM00796"/>
    </source>
</evidence>
<evidence type="ECO:0000256" key="2">
    <source>
        <dbReference type="ARBA" id="ARBA00022801"/>
    </source>
</evidence>
<organism evidence="5 6">
    <name type="scientific">Moraxella bovoculi 237</name>
    <dbReference type="NCBI Taxonomy" id="743974"/>
    <lineage>
        <taxon>Bacteria</taxon>
        <taxon>Pseudomonadati</taxon>
        <taxon>Pseudomonadota</taxon>
        <taxon>Gammaproteobacteria</taxon>
        <taxon>Moraxellales</taxon>
        <taxon>Moraxellaceae</taxon>
        <taxon>Moraxella</taxon>
    </lineage>
</organism>
<dbReference type="InterPro" id="IPR029000">
    <property type="entry name" value="Cyclophilin-like_dom_sf"/>
</dbReference>
<dbReference type="SUPFAM" id="SSF50891">
    <property type="entry name" value="Cyclophilin-like"/>
    <property type="match status" value="1"/>
</dbReference>
<dbReference type="AlphaFoldDB" id="A0A066UK10"/>
<evidence type="ECO:0000256" key="1">
    <source>
        <dbReference type="ARBA" id="ARBA00022741"/>
    </source>
</evidence>
<dbReference type="SUPFAM" id="SSF160467">
    <property type="entry name" value="PH0987 N-terminal domain-like"/>
    <property type="match status" value="1"/>
</dbReference>
<dbReference type="Pfam" id="PF02682">
    <property type="entry name" value="CT_C_D"/>
    <property type="match status" value="1"/>
</dbReference>
<dbReference type="GO" id="GO:0016787">
    <property type="term" value="F:hydrolase activity"/>
    <property type="evidence" value="ECO:0007669"/>
    <property type="project" value="UniProtKB-KW"/>
</dbReference>
<evidence type="ECO:0000256" key="3">
    <source>
        <dbReference type="ARBA" id="ARBA00022840"/>
    </source>
</evidence>
<dbReference type="GO" id="GO:0005524">
    <property type="term" value="F:ATP binding"/>
    <property type="evidence" value="ECO:0007669"/>
    <property type="project" value="UniProtKB-KW"/>
</dbReference>
<reference evidence="5 6" key="1">
    <citation type="journal article" date="2014" name="Genome Announc.">
        <title>Draft Genome Sequence of Moraxella bovoculi Strain 237T (ATCC BAA-1259T) Isolated from a Calf with Infectious Bovine Keratoconjunctivitis.</title>
        <authorList>
            <person name="Calcutt M.J."/>
            <person name="Foecking M.F."/>
            <person name="Martin N.T."/>
            <person name="Mhlanga-Mutangadura T."/>
            <person name="Reilly T.J."/>
        </authorList>
    </citation>
    <scope>NUCLEOTIDE SEQUENCE [LARGE SCALE GENOMIC DNA]</scope>
    <source>
        <strain evidence="5 6">237</strain>
    </source>
</reference>
<dbReference type="Gene3D" id="2.40.100.10">
    <property type="entry name" value="Cyclophilin-like"/>
    <property type="match status" value="1"/>
</dbReference>
<gene>
    <name evidence="5" type="ORF">MBO_00115</name>
</gene>
<evidence type="ECO:0000313" key="6">
    <source>
        <dbReference type="Proteomes" id="UP000035860"/>
    </source>
</evidence>
<dbReference type="InterPro" id="IPR010016">
    <property type="entry name" value="PxpB"/>
</dbReference>
<name>A0A066UK10_9GAMM</name>
<keyword evidence="2 5" id="KW-0378">Hydrolase</keyword>
<dbReference type="InterPro" id="IPR003833">
    <property type="entry name" value="CT_C_D"/>
</dbReference>
<proteinExistence type="predicted"/>
<keyword evidence="1" id="KW-0547">Nucleotide-binding</keyword>
<dbReference type="EMBL" id="AOMT01000001">
    <property type="protein sequence ID" value="KDN26167.1"/>
    <property type="molecule type" value="Genomic_DNA"/>
</dbReference>
<dbReference type="RefSeq" id="WP_036361745.1">
    <property type="nucleotide sequence ID" value="NZ_AOMT01000001.1"/>
</dbReference>
<dbReference type="eggNOG" id="COG2049">
    <property type="taxonomic scope" value="Bacteria"/>
</dbReference>
<accession>A0A066UK10</accession>
<keyword evidence="6" id="KW-1185">Reference proteome</keyword>
<sequence length="230" mass="25028">MDINTTWQCSSESTLLLFLGGEISLDKQKLCWALANHLRADNTLGVREVVVGMNALTVYLDKQALYQDPSQLAVCERLLNELTHDFAQNLDNLQGIQGKHIDIPVIYGGECGVDLVASAKTLGISVDELVKQHTAPLYTVYFIGFQAGFPYLGGLPKALHLPRHAKPRTKVLQGSVGIGGGQTGIYPFESPGGWQLLGRTTLPLFDKSQNPPTLLQAGDTLRFVATEILV</sequence>
<dbReference type="Proteomes" id="UP000035860">
    <property type="component" value="Unassembled WGS sequence"/>
</dbReference>
<evidence type="ECO:0000313" key="5">
    <source>
        <dbReference type="EMBL" id="KDN26167.1"/>
    </source>
</evidence>
<dbReference type="NCBIfam" id="TIGR00370">
    <property type="entry name" value="5-oxoprolinase subunit PxpB"/>
    <property type="match status" value="1"/>
</dbReference>
<dbReference type="PANTHER" id="PTHR34698">
    <property type="entry name" value="5-OXOPROLINASE SUBUNIT B"/>
    <property type="match status" value="1"/>
</dbReference>
<protein>
    <submittedName>
        <fullName evidence="5">Allophanate hydrolase subunit 1</fullName>
    </submittedName>
</protein>
<dbReference type="Gene3D" id="3.30.1360.40">
    <property type="match status" value="1"/>
</dbReference>